<dbReference type="PANTHER" id="PTHR42924:SF3">
    <property type="entry name" value="POLYMERASE_HISTIDINOL PHOSPHATASE N-TERMINAL DOMAIN-CONTAINING PROTEIN"/>
    <property type="match status" value="1"/>
</dbReference>
<dbReference type="InterPro" id="IPR004013">
    <property type="entry name" value="PHP_dom"/>
</dbReference>
<dbReference type="Proteomes" id="UP000698963">
    <property type="component" value="Unassembled WGS sequence"/>
</dbReference>
<dbReference type="PANTHER" id="PTHR42924">
    <property type="entry name" value="EXONUCLEASE"/>
    <property type="match status" value="1"/>
</dbReference>
<dbReference type="InterPro" id="IPR052018">
    <property type="entry name" value="PHP_domain"/>
</dbReference>
<comment type="caution">
    <text evidence="3">The sequence shown here is derived from an EMBL/GenBank/DDBJ whole genome shotgun (WGS) entry which is preliminary data.</text>
</comment>
<feature type="domain" description="Polymerase/histidinol phosphatase N-terminal" evidence="2">
    <location>
        <begin position="6"/>
        <end position="71"/>
    </location>
</feature>
<evidence type="ECO:0000259" key="2">
    <source>
        <dbReference type="SMART" id="SM00481"/>
    </source>
</evidence>
<dbReference type="CDD" id="cd07438">
    <property type="entry name" value="PHP_HisPPase_AMP"/>
    <property type="match status" value="1"/>
</dbReference>
<evidence type="ECO:0000256" key="1">
    <source>
        <dbReference type="SAM" id="MobiDB-lite"/>
    </source>
</evidence>
<dbReference type="SMART" id="SM00481">
    <property type="entry name" value="POLIIIAc"/>
    <property type="match status" value="1"/>
</dbReference>
<reference evidence="3" key="1">
    <citation type="journal article" date="2021" name="PeerJ">
        <title>Extensive microbial diversity within the chicken gut microbiome revealed by metagenomics and culture.</title>
        <authorList>
            <person name="Gilroy R."/>
            <person name="Ravi A."/>
            <person name="Getino M."/>
            <person name="Pursley I."/>
            <person name="Horton D.L."/>
            <person name="Alikhan N.F."/>
            <person name="Baker D."/>
            <person name="Gharbi K."/>
            <person name="Hall N."/>
            <person name="Watson M."/>
            <person name="Adriaenssens E.M."/>
            <person name="Foster-Nyarko E."/>
            <person name="Jarju S."/>
            <person name="Secka A."/>
            <person name="Antonio M."/>
            <person name="Oren A."/>
            <person name="Chaudhuri R.R."/>
            <person name="La Ragione R."/>
            <person name="Hildebrand F."/>
            <person name="Pallen M.J."/>
        </authorList>
    </citation>
    <scope>NUCLEOTIDE SEQUENCE</scope>
    <source>
        <strain evidence="3">ChiGjej2B2-19336</strain>
    </source>
</reference>
<accession>A0A921AYD9</accession>
<dbReference type="Gene3D" id="1.10.150.650">
    <property type="match status" value="1"/>
</dbReference>
<sequence length="286" mass="30986">MSMTFIDLHTHSTASDGTDSPTELVRKAAQAHLGVLALTDHDTLSGLDEAEEEAGKQNIIFVRGCEISTVTPWGEAHFLGLWIPRSSEKTAQLEAALEKVRAQRKERNLRIAEKLQALGFDVSYEAAEALAGGAVTGRPHFAALLCAMGVVKDRREAFRKYLGRDGLAYEPRRLMSPKEAVSLLKGAGAVVSMAHPRLLRAPVEGLEHLLVGLKEQGLDAVEAYHSEHDAGDVRICVELAARCNLQLSGGSDYHGLAKPNIDLGKGRGGLRVSLGVYERLMKYRGA</sequence>
<dbReference type="SUPFAM" id="SSF89550">
    <property type="entry name" value="PHP domain-like"/>
    <property type="match status" value="1"/>
</dbReference>
<feature type="compositionally biased region" description="Polar residues" evidence="1">
    <location>
        <begin position="11"/>
        <end position="20"/>
    </location>
</feature>
<name>A0A921AYD9_9BACT</name>
<dbReference type="GO" id="GO:0035312">
    <property type="term" value="F:5'-3' DNA exonuclease activity"/>
    <property type="evidence" value="ECO:0007669"/>
    <property type="project" value="TreeGrafter"/>
</dbReference>
<evidence type="ECO:0000313" key="4">
    <source>
        <dbReference type="Proteomes" id="UP000698963"/>
    </source>
</evidence>
<reference evidence="3" key="2">
    <citation type="submission" date="2021-09" db="EMBL/GenBank/DDBJ databases">
        <authorList>
            <person name="Gilroy R."/>
        </authorList>
    </citation>
    <scope>NUCLEOTIDE SEQUENCE</scope>
    <source>
        <strain evidence="3">ChiGjej2B2-19336</strain>
    </source>
</reference>
<proteinExistence type="predicted"/>
<dbReference type="AlphaFoldDB" id="A0A921AYD9"/>
<dbReference type="Pfam" id="PF02811">
    <property type="entry name" value="PHP"/>
    <property type="match status" value="1"/>
</dbReference>
<dbReference type="Gene3D" id="3.20.20.140">
    <property type="entry name" value="Metal-dependent hydrolases"/>
    <property type="match status" value="1"/>
</dbReference>
<feature type="region of interest" description="Disordered" evidence="1">
    <location>
        <begin position="1"/>
        <end position="20"/>
    </location>
</feature>
<evidence type="ECO:0000313" key="3">
    <source>
        <dbReference type="EMBL" id="HJD98366.1"/>
    </source>
</evidence>
<gene>
    <name evidence="3" type="ORF">K8W16_12070</name>
</gene>
<dbReference type="InterPro" id="IPR016195">
    <property type="entry name" value="Pol/histidinol_Pase-like"/>
</dbReference>
<dbReference type="EMBL" id="DYZA01000249">
    <property type="protein sequence ID" value="HJD98366.1"/>
    <property type="molecule type" value="Genomic_DNA"/>
</dbReference>
<protein>
    <submittedName>
        <fullName evidence="3">PHP domain-containing protein</fullName>
    </submittedName>
</protein>
<dbReference type="GO" id="GO:0004534">
    <property type="term" value="F:5'-3' RNA exonuclease activity"/>
    <property type="evidence" value="ECO:0007669"/>
    <property type="project" value="TreeGrafter"/>
</dbReference>
<organism evidence="3 4">
    <name type="scientific">Mailhella massiliensis</name>
    <dbReference type="NCBI Taxonomy" id="1903261"/>
    <lineage>
        <taxon>Bacteria</taxon>
        <taxon>Pseudomonadati</taxon>
        <taxon>Thermodesulfobacteriota</taxon>
        <taxon>Desulfovibrionia</taxon>
        <taxon>Desulfovibrionales</taxon>
        <taxon>Desulfovibrionaceae</taxon>
        <taxon>Mailhella</taxon>
    </lineage>
</organism>
<dbReference type="InterPro" id="IPR003141">
    <property type="entry name" value="Pol/His_phosphatase_N"/>
</dbReference>